<gene>
    <name evidence="1" type="ORF">ENV67_08115</name>
</gene>
<sequence>MIFLIFLRILIPMDDTQKDHLRAYGLTYWVLKQGFDAEWLLNYRGGSFLLPSIEGVKEQANILGVSYTEITEDQVNEIYGIIERENMEVVLLEKAPKIAVYIPEIEGPWDDAVCLALEYAKIPYDRIWDKEILSGALSKYDWLHLHHEDFTGQYGKFYAEYSNTDWYKASVYVNEEMARNLGYKKVWMMKHDVALKIKEFVENGGFLFAMCSAPITLDIALAWNGIDIVPKEIDGDGINLNYQNLPDFSRTFAFKDINLITNIFIYEHSDVDVTMEAVSRGERSLFTLNEFYAKRDVLPTILIQNHTRYVKEFLGQDTGFRRDKIKGDVYILGDVKGTDEVKYIFGSRGKGTFTFLGGHDPEDYQHFVGDPPTLLELHKNSPGYRLILNNILFPAARKKELKT</sequence>
<organism evidence="1">
    <name type="scientific">candidate division WOR-3 bacterium</name>
    <dbReference type="NCBI Taxonomy" id="2052148"/>
    <lineage>
        <taxon>Bacteria</taxon>
        <taxon>Bacteria division WOR-3</taxon>
    </lineage>
</organism>
<comment type="caution">
    <text evidence="1">The sequence shown here is derived from an EMBL/GenBank/DDBJ whole genome shotgun (WGS) entry which is preliminary data.</text>
</comment>
<reference evidence="1" key="1">
    <citation type="journal article" date="2020" name="mSystems">
        <title>Genome- and Community-Level Interaction Insights into Carbon Utilization and Element Cycling Functions of Hydrothermarchaeota in Hydrothermal Sediment.</title>
        <authorList>
            <person name="Zhou Z."/>
            <person name="Liu Y."/>
            <person name="Xu W."/>
            <person name="Pan J."/>
            <person name="Luo Z.H."/>
            <person name="Li M."/>
        </authorList>
    </citation>
    <scope>NUCLEOTIDE SEQUENCE [LARGE SCALE GENOMIC DNA]</scope>
    <source>
        <strain evidence="1">SpSt-780</strain>
    </source>
</reference>
<protein>
    <submittedName>
        <fullName evidence="1">Asparagine synthetase B</fullName>
    </submittedName>
</protein>
<evidence type="ECO:0000313" key="1">
    <source>
        <dbReference type="EMBL" id="HGW92483.1"/>
    </source>
</evidence>
<dbReference type="EMBL" id="DTHG01000099">
    <property type="protein sequence ID" value="HGW92483.1"/>
    <property type="molecule type" value="Genomic_DNA"/>
</dbReference>
<proteinExistence type="predicted"/>
<dbReference type="AlphaFoldDB" id="A0A7C4Y6U4"/>
<name>A0A7C4Y6U4_UNCW3</name>
<accession>A0A7C4Y6U4</accession>